<keyword evidence="3" id="KW-1185">Reference proteome</keyword>
<reference evidence="2" key="1">
    <citation type="journal article" date="2020" name="Ecol. Evol.">
        <title>Genome structure and content of the rice root-knot nematode (Meloidogyne graminicola).</title>
        <authorList>
            <person name="Phan N.T."/>
            <person name="Danchin E.G.J."/>
            <person name="Klopp C."/>
            <person name="Perfus-Barbeoch L."/>
            <person name="Kozlowski D.K."/>
            <person name="Koutsovoulos G.D."/>
            <person name="Lopez-Roques C."/>
            <person name="Bouchez O."/>
            <person name="Zahm M."/>
            <person name="Besnard G."/>
            <person name="Bellafiore S."/>
        </authorList>
    </citation>
    <scope>NUCLEOTIDE SEQUENCE</scope>
    <source>
        <strain evidence="2">VN-18</strain>
    </source>
</reference>
<feature type="non-terminal residue" evidence="2">
    <location>
        <position position="37"/>
    </location>
</feature>
<dbReference type="AlphaFoldDB" id="A0A8S9ZMX3"/>
<keyword evidence="1" id="KW-1133">Transmembrane helix</keyword>
<evidence type="ECO:0000256" key="1">
    <source>
        <dbReference type="SAM" id="Phobius"/>
    </source>
</evidence>
<evidence type="ECO:0000313" key="3">
    <source>
        <dbReference type="Proteomes" id="UP000605970"/>
    </source>
</evidence>
<proteinExistence type="predicted"/>
<dbReference type="OrthoDB" id="550424at2759"/>
<dbReference type="EMBL" id="JABEBT010000055">
    <property type="protein sequence ID" value="KAF7634562.1"/>
    <property type="molecule type" value="Genomic_DNA"/>
</dbReference>
<keyword evidence="1" id="KW-0812">Transmembrane</keyword>
<keyword evidence="1" id="KW-0472">Membrane</keyword>
<dbReference type="Proteomes" id="UP000605970">
    <property type="component" value="Unassembled WGS sequence"/>
</dbReference>
<sequence>MDSFFVEANSYFYQTITSTLPLFFSSLLTLLGPSLLK</sequence>
<evidence type="ECO:0000313" key="2">
    <source>
        <dbReference type="EMBL" id="KAF7634562.1"/>
    </source>
</evidence>
<organism evidence="2 3">
    <name type="scientific">Meloidogyne graminicola</name>
    <dbReference type="NCBI Taxonomy" id="189291"/>
    <lineage>
        <taxon>Eukaryota</taxon>
        <taxon>Metazoa</taxon>
        <taxon>Ecdysozoa</taxon>
        <taxon>Nematoda</taxon>
        <taxon>Chromadorea</taxon>
        <taxon>Rhabditida</taxon>
        <taxon>Tylenchina</taxon>
        <taxon>Tylenchomorpha</taxon>
        <taxon>Tylenchoidea</taxon>
        <taxon>Meloidogynidae</taxon>
        <taxon>Meloidogyninae</taxon>
        <taxon>Meloidogyne</taxon>
    </lineage>
</organism>
<feature type="transmembrane region" description="Helical" evidence="1">
    <location>
        <begin position="12"/>
        <end position="36"/>
    </location>
</feature>
<comment type="caution">
    <text evidence="2">The sequence shown here is derived from an EMBL/GenBank/DDBJ whole genome shotgun (WGS) entry which is preliminary data.</text>
</comment>
<protein>
    <submittedName>
        <fullName evidence="2">Uncharacterized protein</fullName>
    </submittedName>
</protein>
<gene>
    <name evidence="2" type="ORF">Mgra_00006010</name>
</gene>
<accession>A0A8S9ZMX3</accession>
<name>A0A8S9ZMX3_9BILA</name>